<evidence type="ECO:0000256" key="2">
    <source>
        <dbReference type="ARBA" id="ARBA00022645"/>
    </source>
</evidence>
<dbReference type="AlphaFoldDB" id="A0AAD5U5H7"/>
<evidence type="ECO:0000256" key="9">
    <source>
        <dbReference type="RuleBase" id="RU361156"/>
    </source>
</evidence>
<dbReference type="InterPro" id="IPR018202">
    <property type="entry name" value="Ser_caboxypep_ser_AS"/>
</dbReference>
<protein>
    <recommendedName>
        <fullName evidence="9">Carboxypeptidase</fullName>
        <ecNumber evidence="9">3.4.16.-</ecNumber>
    </recommendedName>
</protein>
<evidence type="ECO:0000256" key="5">
    <source>
        <dbReference type="ARBA" id="ARBA00022801"/>
    </source>
</evidence>
<dbReference type="PRINTS" id="PR00724">
    <property type="entry name" value="CRBOXYPTASEC"/>
</dbReference>
<keyword evidence="3 9" id="KW-0645">Protease</keyword>
<keyword evidence="7" id="KW-0325">Glycoprotein</keyword>
<keyword evidence="6" id="KW-1015">Disulfide bond</keyword>
<feature type="region of interest" description="Disordered" evidence="11">
    <location>
        <begin position="19"/>
        <end position="55"/>
    </location>
</feature>
<dbReference type="Pfam" id="PF00450">
    <property type="entry name" value="Peptidase_S10"/>
    <property type="match status" value="1"/>
</dbReference>
<feature type="compositionally biased region" description="Low complexity" evidence="11">
    <location>
        <begin position="114"/>
        <end position="159"/>
    </location>
</feature>
<evidence type="ECO:0000256" key="7">
    <source>
        <dbReference type="ARBA" id="ARBA00023180"/>
    </source>
</evidence>
<dbReference type="Gene3D" id="1.10.287.410">
    <property type="match status" value="1"/>
</dbReference>
<proteinExistence type="inferred from homology"/>
<keyword evidence="2 9" id="KW-0121">Carboxypeptidase</keyword>
<gene>
    <name evidence="12" type="ORF">HK099_007345</name>
</gene>
<comment type="similarity">
    <text evidence="1 9">Belongs to the peptidase S10 family.</text>
</comment>
<evidence type="ECO:0000256" key="4">
    <source>
        <dbReference type="ARBA" id="ARBA00022729"/>
    </source>
</evidence>
<evidence type="ECO:0000256" key="3">
    <source>
        <dbReference type="ARBA" id="ARBA00022670"/>
    </source>
</evidence>
<dbReference type="EMBL" id="JADGJW010000070">
    <property type="protein sequence ID" value="KAJ3225140.1"/>
    <property type="molecule type" value="Genomic_DNA"/>
</dbReference>
<feature type="compositionally biased region" description="Polar residues" evidence="11">
    <location>
        <begin position="24"/>
        <end position="37"/>
    </location>
</feature>
<evidence type="ECO:0000256" key="1">
    <source>
        <dbReference type="ARBA" id="ARBA00009431"/>
    </source>
</evidence>
<reference evidence="12" key="1">
    <citation type="submission" date="2020-05" db="EMBL/GenBank/DDBJ databases">
        <title>Phylogenomic resolution of chytrid fungi.</title>
        <authorList>
            <person name="Stajich J.E."/>
            <person name="Amses K."/>
            <person name="Simmons R."/>
            <person name="Seto K."/>
            <person name="Myers J."/>
            <person name="Bonds A."/>
            <person name="Quandt C.A."/>
            <person name="Barry K."/>
            <person name="Liu P."/>
            <person name="Grigoriev I."/>
            <person name="Longcore J.E."/>
            <person name="James T.Y."/>
        </authorList>
    </citation>
    <scope>NUCLEOTIDE SEQUENCE</scope>
    <source>
        <strain evidence="12">JEL0476</strain>
    </source>
</reference>
<dbReference type="EC" id="3.4.16.-" evidence="9"/>
<dbReference type="InterPro" id="IPR029058">
    <property type="entry name" value="AB_hydrolase_fold"/>
</dbReference>
<keyword evidence="13" id="KW-1185">Reference proteome</keyword>
<dbReference type="SUPFAM" id="SSF53474">
    <property type="entry name" value="alpha/beta-Hydrolases"/>
    <property type="match status" value="1"/>
</dbReference>
<dbReference type="GO" id="GO:0004185">
    <property type="term" value="F:serine-type carboxypeptidase activity"/>
    <property type="evidence" value="ECO:0007669"/>
    <property type="project" value="UniProtKB-UniRule"/>
</dbReference>
<evidence type="ECO:0000313" key="12">
    <source>
        <dbReference type="EMBL" id="KAJ3225140.1"/>
    </source>
</evidence>
<dbReference type="GO" id="GO:0006508">
    <property type="term" value="P:proteolysis"/>
    <property type="evidence" value="ECO:0007669"/>
    <property type="project" value="UniProtKB-KW"/>
</dbReference>
<organism evidence="12 13">
    <name type="scientific">Clydaea vesicula</name>
    <dbReference type="NCBI Taxonomy" id="447962"/>
    <lineage>
        <taxon>Eukaryota</taxon>
        <taxon>Fungi</taxon>
        <taxon>Fungi incertae sedis</taxon>
        <taxon>Chytridiomycota</taxon>
        <taxon>Chytridiomycota incertae sedis</taxon>
        <taxon>Chytridiomycetes</taxon>
        <taxon>Lobulomycetales</taxon>
        <taxon>Lobulomycetaceae</taxon>
        <taxon>Clydaea</taxon>
    </lineage>
</organism>
<name>A0AAD5U5H7_9FUNG</name>
<comment type="caution">
    <text evidence="12">The sequence shown here is derived from an EMBL/GenBank/DDBJ whole genome shotgun (WGS) entry which is preliminary data.</text>
</comment>
<dbReference type="PANTHER" id="PTHR11802">
    <property type="entry name" value="SERINE PROTEASE FAMILY S10 SERINE CARBOXYPEPTIDASE"/>
    <property type="match status" value="1"/>
</dbReference>
<comment type="catalytic activity">
    <reaction evidence="8">
        <text>Release of a C-terminal amino acid with broad specificity.</text>
        <dbReference type="EC" id="3.4.16.5"/>
    </reaction>
</comment>
<evidence type="ECO:0000256" key="6">
    <source>
        <dbReference type="ARBA" id="ARBA00023157"/>
    </source>
</evidence>
<dbReference type="GO" id="GO:0000328">
    <property type="term" value="C:fungal-type vacuole lumen"/>
    <property type="evidence" value="ECO:0007669"/>
    <property type="project" value="UniProtKB-ARBA"/>
</dbReference>
<accession>A0AAD5U5H7</accession>
<dbReference type="Gene3D" id="3.40.50.1820">
    <property type="entry name" value="alpha/beta hydrolase"/>
    <property type="match status" value="1"/>
</dbReference>
<keyword evidence="10" id="KW-0175">Coiled coil</keyword>
<sequence>MTSTFSAEIWVSNKANPVLHKEPQSTNSVSDNLSNIVNHSTASNHNSLSNHNPSSIHKKHNILYRFFHSEEHQQQTNEIIPCQQKQSPFSSIFDFKDDDSDSDSDADEKKTRFSTSSKKNISINSRKSSVSSQMNFTNSNPSSKNTSRSNSVSHHSISVLDNKKTSQTNLLQQNFSSSSLPRNFNTKKIDNESGLVSSSLHYKKLSSYSPLIHQTLLSKSTNFDKLDNDLKEVLHDIDELAHNFAKNLKHDVDTEYEKIKKQADELEDEIETWTVHRHEGFPKYAIRTKEDVELCDPDVKQVVGYLDVDGRHFFFWFFESRNKPASDPLILWLNGGPGCSSLTGLLMELGPCRVNEGGSSTTKNKWSWNNKANIIFLDQPVNAGFSYSDGKEVSSTEEAAVDVYAFLQLFFNKFPKYEKAEFHVTGESYAGHYVPQIGHEINKQNSIVKIMNYDPKANVVRINLKSLAIGNGLTDPLNQYDSYPEMACKNSYGPVLSDAECDEMRGKLSTCKSLVEACYNYQNRFACVPGSIYCNNALIAPVQKAGTNVYDVRKECEKDNPLCYGIIRDIEGFMNDPKVQKAINVDRPFKGCNMDINLKFLMNGDWMKPFVRVIPNLLESGVRVLIYAGDADFICNWMGNKEWTLQLDWYGKDEFNNAPDVHWTSKVTKRPAGVYRSYENLTFLRVFEAGHMVPFDVSFVK</sequence>
<dbReference type="FunFam" id="1.10.287.410:FF:000001">
    <property type="entry name" value="Carboxypeptidase Y"/>
    <property type="match status" value="1"/>
</dbReference>
<keyword evidence="4" id="KW-0732">Signal</keyword>
<feature type="coiled-coil region" evidence="10">
    <location>
        <begin position="223"/>
        <end position="276"/>
    </location>
</feature>
<evidence type="ECO:0000313" key="13">
    <source>
        <dbReference type="Proteomes" id="UP001211065"/>
    </source>
</evidence>
<evidence type="ECO:0000256" key="11">
    <source>
        <dbReference type="SAM" id="MobiDB-lite"/>
    </source>
</evidence>
<dbReference type="PANTHER" id="PTHR11802:SF113">
    <property type="entry name" value="SERINE CARBOXYPEPTIDASE CTSA-4.1"/>
    <property type="match status" value="1"/>
</dbReference>
<evidence type="ECO:0000256" key="8">
    <source>
        <dbReference type="ARBA" id="ARBA00052076"/>
    </source>
</evidence>
<feature type="compositionally biased region" description="Low complexity" evidence="11">
    <location>
        <begin position="38"/>
        <end position="55"/>
    </location>
</feature>
<evidence type="ECO:0000256" key="10">
    <source>
        <dbReference type="SAM" id="Coils"/>
    </source>
</evidence>
<feature type="region of interest" description="Disordered" evidence="11">
    <location>
        <begin position="91"/>
        <end position="164"/>
    </location>
</feature>
<feature type="compositionally biased region" description="Acidic residues" evidence="11">
    <location>
        <begin position="96"/>
        <end position="106"/>
    </location>
</feature>
<keyword evidence="5 9" id="KW-0378">Hydrolase</keyword>
<dbReference type="PROSITE" id="PS00131">
    <property type="entry name" value="CARBOXYPEPT_SER_SER"/>
    <property type="match status" value="1"/>
</dbReference>
<dbReference type="Proteomes" id="UP001211065">
    <property type="component" value="Unassembled WGS sequence"/>
</dbReference>
<dbReference type="InterPro" id="IPR001563">
    <property type="entry name" value="Peptidase_S10"/>
</dbReference>